<accession>A0A4Q0YAW0</accession>
<feature type="transmembrane region" description="Helical" evidence="6">
    <location>
        <begin position="155"/>
        <end position="174"/>
    </location>
</feature>
<gene>
    <name evidence="7" type="ORF">CRV08_10815</name>
</gene>
<protein>
    <recommendedName>
        <fullName evidence="9">TIGR00374 family protein</fullName>
    </recommendedName>
</protein>
<dbReference type="Pfam" id="PF03706">
    <property type="entry name" value="LPG_synthase_TM"/>
    <property type="match status" value="1"/>
</dbReference>
<keyword evidence="4 6" id="KW-1133">Transmembrane helix</keyword>
<dbReference type="PANTHER" id="PTHR40277">
    <property type="entry name" value="BLL5419 PROTEIN"/>
    <property type="match status" value="1"/>
</dbReference>
<evidence type="ECO:0000256" key="4">
    <source>
        <dbReference type="ARBA" id="ARBA00022989"/>
    </source>
</evidence>
<evidence type="ECO:0008006" key="9">
    <source>
        <dbReference type="Google" id="ProtNLM"/>
    </source>
</evidence>
<comment type="subcellular location">
    <subcellularLocation>
        <location evidence="1">Cell membrane</location>
        <topology evidence="1">Multi-pass membrane protein</topology>
    </subcellularLocation>
</comment>
<evidence type="ECO:0000313" key="7">
    <source>
        <dbReference type="EMBL" id="RXJ67412.1"/>
    </source>
</evidence>
<proteinExistence type="predicted"/>
<reference evidence="7 8" key="1">
    <citation type="submission" date="2017-10" db="EMBL/GenBank/DDBJ databases">
        <title>Genomics of the genus Arcobacter.</title>
        <authorList>
            <person name="Perez-Cataluna A."/>
            <person name="Figueras M.J."/>
        </authorList>
    </citation>
    <scope>NUCLEOTIDE SEQUENCE [LARGE SCALE GENOMIC DNA]</scope>
    <source>
        <strain evidence="7 8">CECT 8993</strain>
    </source>
</reference>
<dbReference type="NCBIfam" id="TIGR00374">
    <property type="entry name" value="flippase-like domain"/>
    <property type="match status" value="1"/>
</dbReference>
<dbReference type="AlphaFoldDB" id="A0A4Q0YAW0"/>
<feature type="transmembrane region" description="Helical" evidence="6">
    <location>
        <begin position="75"/>
        <end position="95"/>
    </location>
</feature>
<dbReference type="Proteomes" id="UP000290172">
    <property type="component" value="Unassembled WGS sequence"/>
</dbReference>
<feature type="transmembrane region" description="Helical" evidence="6">
    <location>
        <begin position="209"/>
        <end position="232"/>
    </location>
</feature>
<feature type="transmembrane region" description="Helical" evidence="6">
    <location>
        <begin position="41"/>
        <end position="63"/>
    </location>
</feature>
<evidence type="ECO:0000256" key="5">
    <source>
        <dbReference type="ARBA" id="ARBA00023136"/>
    </source>
</evidence>
<feature type="transmembrane region" description="Helical" evidence="6">
    <location>
        <begin position="285"/>
        <end position="308"/>
    </location>
</feature>
<evidence type="ECO:0000256" key="3">
    <source>
        <dbReference type="ARBA" id="ARBA00022692"/>
    </source>
</evidence>
<evidence type="ECO:0000256" key="1">
    <source>
        <dbReference type="ARBA" id="ARBA00004651"/>
    </source>
</evidence>
<dbReference type="InterPro" id="IPR022791">
    <property type="entry name" value="L-PG_synthase/AglD"/>
</dbReference>
<evidence type="ECO:0000313" key="8">
    <source>
        <dbReference type="Proteomes" id="UP000290172"/>
    </source>
</evidence>
<evidence type="ECO:0000256" key="6">
    <source>
        <dbReference type="SAM" id="Phobius"/>
    </source>
</evidence>
<comment type="caution">
    <text evidence="7">The sequence shown here is derived from an EMBL/GenBank/DDBJ whole genome shotgun (WGS) entry which is preliminary data.</text>
</comment>
<feature type="transmembrane region" description="Helical" evidence="6">
    <location>
        <begin position="244"/>
        <end position="265"/>
    </location>
</feature>
<dbReference type="GO" id="GO:0005886">
    <property type="term" value="C:plasma membrane"/>
    <property type="evidence" value="ECO:0007669"/>
    <property type="project" value="UniProtKB-SubCell"/>
</dbReference>
<dbReference type="EMBL" id="PDKJ01000009">
    <property type="protein sequence ID" value="RXJ67412.1"/>
    <property type="molecule type" value="Genomic_DNA"/>
</dbReference>
<evidence type="ECO:0000256" key="2">
    <source>
        <dbReference type="ARBA" id="ARBA00022475"/>
    </source>
</evidence>
<organism evidence="7 8">
    <name type="scientific">Halarcobacter ebronensis</name>
    <dbReference type="NCBI Taxonomy" id="1462615"/>
    <lineage>
        <taxon>Bacteria</taxon>
        <taxon>Pseudomonadati</taxon>
        <taxon>Campylobacterota</taxon>
        <taxon>Epsilonproteobacteria</taxon>
        <taxon>Campylobacterales</taxon>
        <taxon>Arcobacteraceae</taxon>
        <taxon>Halarcobacter</taxon>
    </lineage>
</organism>
<sequence length="312" mass="35944">MILVKKILVTFIKFLIAFGLLYWLFDSGKLDFSLILNLSPLYIIICFFVSLITIFFVSIRLKILLKGQNIISNNFYLFKISLIGLFYSTFLPGGISGDVIKSYYLLKYKKGDITKTPIFLTVIIDRLVGFHALVFLGFISNIIALFLVTDQLKHFLNLSFWIFLTINICFLLLFNTKLFYTIFNFFKSKNISILVKLFMALEVFIKNRIVYVKSFFISIVTQILSICIIFLLMKSARIDIDYIYTTIISVYTFIINIAPISPGGLGVGEIAFDNMLSIFTKQHNGASIFLAARIFYYIPSLIGIYYFIAMKR</sequence>
<keyword evidence="5 6" id="KW-0472">Membrane</keyword>
<feature type="transmembrane region" description="Helical" evidence="6">
    <location>
        <begin position="128"/>
        <end position="148"/>
    </location>
</feature>
<keyword evidence="2" id="KW-1003">Cell membrane</keyword>
<name>A0A4Q0YAW0_9BACT</name>
<keyword evidence="3 6" id="KW-0812">Transmembrane</keyword>
<feature type="transmembrane region" description="Helical" evidence="6">
    <location>
        <begin position="7"/>
        <end position="25"/>
    </location>
</feature>
<dbReference type="PANTHER" id="PTHR40277:SF1">
    <property type="entry name" value="BLL5419 PROTEIN"/>
    <property type="match status" value="1"/>
</dbReference>